<feature type="compositionally biased region" description="Polar residues" evidence="7">
    <location>
        <begin position="623"/>
        <end position="650"/>
    </location>
</feature>
<evidence type="ECO:0000256" key="1">
    <source>
        <dbReference type="ARBA" id="ARBA00004561"/>
    </source>
</evidence>
<evidence type="ECO:0000256" key="5">
    <source>
        <dbReference type="ARBA" id="ARBA00022837"/>
    </source>
</evidence>
<evidence type="ECO:0000256" key="7">
    <source>
        <dbReference type="SAM" id="MobiDB-lite"/>
    </source>
</evidence>
<proteinExistence type="inferred from homology"/>
<gene>
    <name evidence="9" type="ORF">LT85_4108</name>
</gene>
<dbReference type="SMART" id="SM00564">
    <property type="entry name" value="PQQ"/>
    <property type="match status" value="2"/>
</dbReference>
<dbReference type="GO" id="GO:0046872">
    <property type="term" value="F:metal ion binding"/>
    <property type="evidence" value="ECO:0007669"/>
    <property type="project" value="UniProtKB-KW"/>
</dbReference>
<keyword evidence="3" id="KW-1029">Fimbrium biogenesis</keyword>
<dbReference type="KEGG" id="care:LT85_4108"/>
<evidence type="ECO:0000313" key="9">
    <source>
        <dbReference type="EMBL" id="AIY43266.1"/>
    </source>
</evidence>
<sequence length="1752" mass="182620">MCRQSFRCKRNAVELIKKQHCVCSNMCFNIQENALTNNRSFRTFSSLLITLAFSASAHAGQTDISTDPLNTYSAPSSTDVKPNVFMVLDDSGSMNWDFMPDWACSPTYSTRSGGDCSSAGQTASSADQEYLFRNAGYNGIYYNPAVVYKPPVAVDSTGAVNSTTFPSMTGADSTTGANSGTKPNWKAVGDDAYGVQSSLSSTSDLQSTPQYFYTTVAGEYCTSASLRKCITASAATTVSGVAYNFPAVLRWCDSSALTNCQAAFSSNFSYARAPSPRTTSFSVSSILTGATVSSIKVNGLQILSGAVTAASTSSSNMAAAIAASINACNGSISGICGVAGYGATASGSVVTITAGINTVATPVLSKTGTITLSSPAAFSTSPVPGYSLLAVITAGTVAVFPFPGQTGKAVTRTDCAGTLCTGNEEMTNYANWWTYYKSRMQMMKTSASNAFAAIDKATDIANGVSRFRVGYMSINNNTGGDFVNLAEFTGAQKYNWYNAFTSAIPGNSTPLRAALSKAGRLYAGKLNGQTLNGSTVVDPLQYSCQQNYTILSTDGFWNENSGFYKMNGSTSVGNQDAGLPRPYYDGGSAQIQSSTSNLQSQTVTPQPQTSTSTLQSQTISPQWQTSTNQLQSDTQQLQKRTSSNSGSKWTSWANATSCIPVTSGKNQTQCQTLDSGWVAVTSCTASSTSSTTISCQYAGWSAYSNSSPNSCTAVAPSTGPTSYSVGTAVQCQTSGVVLGTWQTASSCTASSASNCRYTAWTAYNNTASCTPTAQSVGPAYTVGTAYQCQSGPTPILGTWVNASSCTASSTSNCQYTAWSTPANASSCTALAQSTAPNYTVGTAMQCSTVNSGGTSNTLADVAAYYYNTDLRSSDTTQGTGTCTGPTISPSTTPNDLCADNVPSNGRDVATTQHMTTFTLGLGSQGQMIYAPTDGKDYWNDTSGDFYDVYKGTTANTSAGICSWQTSGVCNWPTPASNSNTNIDDLWHAAVNGHGTYFSAANPSALANGLTSALATIINTPRPGTAAAAASSNPNVSAADNYVFSSSYKSVDWYGELIRQQLSTTGTLGAQNWSAMTLLDCATTPWRASTSYIIGNVFRQGTNCYTVVNGYSSGTTFNGAATGVDGMNTKVVNVDGAATTPVAVTAPTSRTIYTKGTIGSTTGLITFDWATLQSAGLDSNFTAPHISYVSGAAPTGLTQFCTSGGNCLSSAAQSNNTIATGGASGEALVNFLRGDRSNEGTYFRTRAHVLGDIVSSEARYVQTPLFSYADTNYAAFKTSSAITSRVGAVYVGANDGMVHAFDASSGKELWAYIPSMVLPNMYNLADKNYATLHQFFVDNSPETGDICPNAPASTCTSAQWKSILVGGLNRGGKGYYALDVTDPTTPKLLWEFTNTNLGYSYGNPKITKLSDGTWVVLLSSGYNNADGLGHLYVLNANTGATIRDIVTSAGSTATPSGMARISAHSVQALTDNTSIAAYGGDTLGNLWRFDINGNIGASGYDAQLLVSFKDAAGNPQPITAAPLEATVNGNPVVYVGTGRYLGTTDVADTSIESFYAVLDKSDANTYTNPRVPTSTSKFVQQTLTAKTCPANSPVSLCTPGQVVRTSSNNPVDWTTNTGWYIDFLTGGERASTDPSLALGTLVFTTITPQVSTVSACGATDPNVSGSFLYALNYLTGAAVDGASGVSGFNLGASLVTRPVMIEQADGTVRVLIRSANGTSTGTDLGGTIITTPPIKPSATSNTRRVSWRVLTTQ</sequence>
<comment type="similarity">
    <text evidence="2">Belongs to the PilY1 family.</text>
</comment>
<dbReference type="InterPro" id="IPR011047">
    <property type="entry name" value="Quinoprotein_ADH-like_sf"/>
</dbReference>
<feature type="compositionally biased region" description="Low complexity" evidence="7">
    <location>
        <begin position="599"/>
        <end position="622"/>
    </location>
</feature>
<dbReference type="GO" id="GO:0009289">
    <property type="term" value="C:pilus"/>
    <property type="evidence" value="ECO:0007669"/>
    <property type="project" value="UniProtKB-SubCell"/>
</dbReference>
<name>A0A0A1FFK2_9BURK</name>
<feature type="domain" description="PilY1 beta-propeller" evidence="8">
    <location>
        <begin position="1249"/>
        <end position="1583"/>
    </location>
</feature>
<keyword evidence="6" id="KW-0281">Fimbrium</keyword>
<dbReference type="Proteomes" id="UP000030302">
    <property type="component" value="Chromosome"/>
</dbReference>
<protein>
    <submittedName>
        <fullName evidence="9">Type IV fimbrial biogenesis protein PilY1</fullName>
    </submittedName>
</protein>
<evidence type="ECO:0000313" key="10">
    <source>
        <dbReference type="Proteomes" id="UP000030302"/>
    </source>
</evidence>
<dbReference type="InterPro" id="IPR008707">
    <property type="entry name" value="B-propeller_PilY1"/>
</dbReference>
<evidence type="ECO:0000256" key="2">
    <source>
        <dbReference type="ARBA" id="ARBA00008387"/>
    </source>
</evidence>
<dbReference type="SUPFAM" id="SSF50998">
    <property type="entry name" value="Quinoprotein alcohol dehydrogenase-like"/>
    <property type="match status" value="1"/>
</dbReference>
<reference evidence="10" key="1">
    <citation type="journal article" date="2014" name="Soil Biol. Biochem.">
        <title>Structure and function of bacterial communities in ageing soils: Insights from the Mendocino ecological staircase.</title>
        <authorList>
            <person name="Uroz S."/>
            <person name="Tech J.J."/>
            <person name="Sawaya N.A."/>
            <person name="Frey-Klett P."/>
            <person name="Leveau J.H.J."/>
        </authorList>
    </citation>
    <scope>NUCLEOTIDE SEQUENCE [LARGE SCALE GENOMIC DNA]</scope>
    <source>
        <strain evidence="10">Cal35</strain>
    </source>
</reference>
<evidence type="ECO:0000259" key="8">
    <source>
        <dbReference type="Pfam" id="PF05567"/>
    </source>
</evidence>
<feature type="compositionally biased region" description="Polar residues" evidence="7">
    <location>
        <begin position="589"/>
        <end position="598"/>
    </location>
</feature>
<accession>A0A0A1FFK2</accession>
<dbReference type="Pfam" id="PF05567">
    <property type="entry name" value="T4P_PilY1"/>
    <property type="match status" value="1"/>
</dbReference>
<feature type="region of interest" description="Disordered" evidence="7">
    <location>
        <begin position="576"/>
        <end position="650"/>
    </location>
</feature>
<dbReference type="HOGENOM" id="CLU_001890_1_1_4"/>
<keyword evidence="5" id="KW-0106">Calcium</keyword>
<keyword evidence="10" id="KW-1185">Reference proteome</keyword>
<comment type="subcellular location">
    <subcellularLocation>
        <location evidence="1">Fimbrium</location>
    </subcellularLocation>
</comment>
<dbReference type="EMBL" id="CP009962">
    <property type="protein sequence ID" value="AIY43266.1"/>
    <property type="molecule type" value="Genomic_DNA"/>
</dbReference>
<dbReference type="InterPro" id="IPR018391">
    <property type="entry name" value="PQQ_b-propeller_rpt"/>
</dbReference>
<evidence type="ECO:0000256" key="3">
    <source>
        <dbReference type="ARBA" id="ARBA00022558"/>
    </source>
</evidence>
<dbReference type="STRING" id="279058.LT85_4108"/>
<keyword evidence="4" id="KW-0479">Metal-binding</keyword>
<evidence type="ECO:0000256" key="4">
    <source>
        <dbReference type="ARBA" id="ARBA00022723"/>
    </source>
</evidence>
<organism evidence="9 10">
    <name type="scientific">Collimonas arenae</name>
    <dbReference type="NCBI Taxonomy" id="279058"/>
    <lineage>
        <taxon>Bacteria</taxon>
        <taxon>Pseudomonadati</taxon>
        <taxon>Pseudomonadota</taxon>
        <taxon>Betaproteobacteria</taxon>
        <taxon>Burkholderiales</taxon>
        <taxon>Oxalobacteraceae</taxon>
        <taxon>Collimonas</taxon>
    </lineage>
</organism>
<evidence type="ECO:0000256" key="6">
    <source>
        <dbReference type="ARBA" id="ARBA00023263"/>
    </source>
</evidence>